<evidence type="ECO:0000313" key="2">
    <source>
        <dbReference type="EMBL" id="WTO86535.1"/>
    </source>
</evidence>
<proteinExistence type="predicted"/>
<feature type="region of interest" description="Disordered" evidence="1">
    <location>
        <begin position="62"/>
        <end position="88"/>
    </location>
</feature>
<organism evidence="2 3">
    <name type="scientific">Streptomyces nigra</name>
    <dbReference type="NCBI Taxonomy" id="1827580"/>
    <lineage>
        <taxon>Bacteria</taxon>
        <taxon>Bacillati</taxon>
        <taxon>Actinomycetota</taxon>
        <taxon>Actinomycetes</taxon>
        <taxon>Kitasatosporales</taxon>
        <taxon>Streptomycetaceae</taxon>
        <taxon>Streptomyces</taxon>
    </lineage>
</organism>
<name>A0ABZ1J6P5_9ACTN</name>
<accession>A0ABZ1J6P5</accession>
<dbReference type="RefSeq" id="WP_055618927.1">
    <property type="nucleotide sequence ID" value="NZ_CP108125.1"/>
</dbReference>
<protein>
    <submittedName>
        <fullName evidence="2">Uncharacterized protein</fullName>
    </submittedName>
</protein>
<feature type="region of interest" description="Disordered" evidence="1">
    <location>
        <begin position="1"/>
        <end position="24"/>
    </location>
</feature>
<dbReference type="EMBL" id="CP108125">
    <property type="protein sequence ID" value="WTO86535.1"/>
    <property type="molecule type" value="Genomic_DNA"/>
</dbReference>
<keyword evidence="3" id="KW-1185">Reference proteome</keyword>
<evidence type="ECO:0000313" key="3">
    <source>
        <dbReference type="Proteomes" id="UP001622690"/>
    </source>
</evidence>
<gene>
    <name evidence="2" type="ORF">OHU27_30550</name>
</gene>
<evidence type="ECO:0000256" key="1">
    <source>
        <dbReference type="SAM" id="MobiDB-lite"/>
    </source>
</evidence>
<sequence>MSTRPLVVVQPPEPDGGRPVTIRGEPTGTAYSLFDVMDLVHRAGLPAEDRAVDDPELIEWVGGGPYDWTAPQGSDSASDDTAEASPDT</sequence>
<reference evidence="2 3" key="1">
    <citation type="submission" date="2022-10" db="EMBL/GenBank/DDBJ databases">
        <title>The complete genomes of actinobacterial strains from the NBC collection.</title>
        <authorList>
            <person name="Joergensen T.S."/>
            <person name="Alvarez Arevalo M."/>
            <person name="Sterndorff E.B."/>
            <person name="Faurdal D."/>
            <person name="Vuksanovic O."/>
            <person name="Mourched A.-S."/>
            <person name="Charusanti P."/>
            <person name="Shaw S."/>
            <person name="Blin K."/>
            <person name="Weber T."/>
        </authorList>
    </citation>
    <scope>NUCLEOTIDE SEQUENCE [LARGE SCALE GENOMIC DNA]</scope>
    <source>
        <strain evidence="2 3">NBC_00206</strain>
    </source>
</reference>
<dbReference type="Proteomes" id="UP001622690">
    <property type="component" value="Chromosome"/>
</dbReference>